<dbReference type="Proteomes" id="UP000192536">
    <property type="component" value="Unassembled WGS sequence"/>
</dbReference>
<evidence type="ECO:0000313" key="3">
    <source>
        <dbReference type="EMBL" id="ORJ27406.1"/>
    </source>
</evidence>
<feature type="chain" id="PRO_5010885867" evidence="2">
    <location>
        <begin position="22"/>
        <end position="86"/>
    </location>
</feature>
<evidence type="ECO:0000313" key="4">
    <source>
        <dbReference type="Proteomes" id="UP000192536"/>
    </source>
</evidence>
<keyword evidence="4" id="KW-1185">Reference proteome</keyword>
<name>A0A1X0WKU0_9GAMM</name>
<proteinExistence type="predicted"/>
<sequence length="86" mass="8998">MRNIKLILAVMALAVVPVANVAAQQTIMMPVQTQQVAMVNVTGDSNVVQPPHGTLNRKPAQPGISSSPTIPPAPVASHNSPSAIYY</sequence>
<evidence type="ECO:0000256" key="2">
    <source>
        <dbReference type="SAM" id="SignalP"/>
    </source>
</evidence>
<evidence type="ECO:0000256" key="1">
    <source>
        <dbReference type="SAM" id="MobiDB-lite"/>
    </source>
</evidence>
<dbReference type="RefSeq" id="WP_017491548.1">
    <property type="nucleotide sequence ID" value="NZ_CAUQAZ010000080.1"/>
</dbReference>
<dbReference type="AlphaFoldDB" id="A0A1X0WKU0"/>
<feature type="region of interest" description="Disordered" evidence="1">
    <location>
        <begin position="47"/>
        <end position="86"/>
    </location>
</feature>
<dbReference type="EMBL" id="MRWE01000001">
    <property type="protein sequence ID" value="ORJ27406.1"/>
    <property type="molecule type" value="Genomic_DNA"/>
</dbReference>
<keyword evidence="2" id="KW-0732">Signal</keyword>
<organism evidence="3 4">
    <name type="scientific">Rouxiella badensis</name>
    <dbReference type="NCBI Taxonomy" id="1646377"/>
    <lineage>
        <taxon>Bacteria</taxon>
        <taxon>Pseudomonadati</taxon>
        <taxon>Pseudomonadota</taxon>
        <taxon>Gammaproteobacteria</taxon>
        <taxon>Enterobacterales</taxon>
        <taxon>Yersiniaceae</taxon>
        <taxon>Rouxiella</taxon>
    </lineage>
</organism>
<comment type="caution">
    <text evidence="3">The sequence shown here is derived from an EMBL/GenBank/DDBJ whole genome shotgun (WGS) entry which is preliminary data.</text>
</comment>
<protein>
    <submittedName>
        <fullName evidence="3">Uncharacterized protein</fullName>
    </submittedName>
</protein>
<reference evidence="3 4" key="1">
    <citation type="journal article" date="2017" name="Int. J. Syst. Evol. Microbiol.">
        <title>Rouxiella badensis sp. nov. and Rouxiella silvae sp. nov. isolated from peat bog soil in Germany and emendation of the genus description.</title>
        <authorList>
            <person name="Le Fleche-Mateos A."/>
            <person name="Kugler J.H."/>
            <person name="Hansen S.H."/>
            <person name="Syldatk C."/>
            <person name="Hausmann R."/>
            <person name="Lomprez F."/>
            <person name="Vandenbogaert M."/>
            <person name="Manuguerra J.C."/>
            <person name="Grimont P.A."/>
        </authorList>
    </citation>
    <scope>NUCLEOTIDE SEQUENCE [LARGE SCALE GENOMIC DNA]</scope>
    <source>
        <strain evidence="3 4">DSM 100043</strain>
    </source>
</reference>
<accession>A0A1X0WKU0</accession>
<gene>
    <name evidence="3" type="ORF">BS640_00330</name>
</gene>
<dbReference type="GeneID" id="93566979"/>
<feature type="signal peptide" evidence="2">
    <location>
        <begin position="1"/>
        <end position="21"/>
    </location>
</feature>
<feature type="compositionally biased region" description="Polar residues" evidence="1">
    <location>
        <begin position="77"/>
        <end position="86"/>
    </location>
</feature>